<gene>
    <name evidence="9" type="ORF">GALL_253170</name>
</gene>
<keyword evidence="8" id="KW-0472">Membrane</keyword>
<keyword evidence="6" id="KW-0249">Electron transport</keyword>
<keyword evidence="5" id="KW-0809">Transit peptide</keyword>
<dbReference type="InterPro" id="IPR006885">
    <property type="entry name" value="NADH_UbQ_FeS_4_mit-like"/>
</dbReference>
<keyword evidence="2" id="KW-0813">Transport</keyword>
<evidence type="ECO:0000256" key="2">
    <source>
        <dbReference type="ARBA" id="ARBA00022448"/>
    </source>
</evidence>
<comment type="caution">
    <text evidence="9">The sequence shown here is derived from an EMBL/GenBank/DDBJ whole genome shotgun (WGS) entry which is preliminary data.</text>
</comment>
<comment type="subcellular location">
    <subcellularLocation>
        <location evidence="1">Mitochondrion inner membrane</location>
    </subcellularLocation>
</comment>
<evidence type="ECO:0000313" key="9">
    <source>
        <dbReference type="EMBL" id="OIQ92715.1"/>
    </source>
</evidence>
<accession>A0A1J5RTA6</accession>
<evidence type="ECO:0000256" key="1">
    <source>
        <dbReference type="ARBA" id="ARBA00004273"/>
    </source>
</evidence>
<organism evidence="9">
    <name type="scientific">mine drainage metagenome</name>
    <dbReference type="NCBI Taxonomy" id="410659"/>
    <lineage>
        <taxon>unclassified sequences</taxon>
        <taxon>metagenomes</taxon>
        <taxon>ecological metagenomes</taxon>
    </lineage>
</organism>
<dbReference type="Pfam" id="PF04800">
    <property type="entry name" value="NDUS4"/>
    <property type="match status" value="1"/>
</dbReference>
<evidence type="ECO:0000256" key="7">
    <source>
        <dbReference type="ARBA" id="ARBA00023128"/>
    </source>
</evidence>
<dbReference type="Gene3D" id="3.30.160.190">
    <property type="entry name" value="atu1810 like domain"/>
    <property type="match status" value="1"/>
</dbReference>
<dbReference type="EMBL" id="MLJW01000224">
    <property type="protein sequence ID" value="OIQ92715.1"/>
    <property type="molecule type" value="Genomic_DNA"/>
</dbReference>
<dbReference type="GO" id="GO:0022900">
    <property type="term" value="P:electron transport chain"/>
    <property type="evidence" value="ECO:0007669"/>
    <property type="project" value="InterPro"/>
</dbReference>
<keyword evidence="4" id="KW-0999">Mitochondrion inner membrane</keyword>
<dbReference type="GO" id="GO:0005743">
    <property type="term" value="C:mitochondrial inner membrane"/>
    <property type="evidence" value="ECO:0007669"/>
    <property type="project" value="UniProtKB-SubCell"/>
</dbReference>
<protein>
    <recommendedName>
        <fullName evidence="10">Oxidoreductase</fullName>
    </recommendedName>
</protein>
<reference evidence="9" key="1">
    <citation type="submission" date="2016-10" db="EMBL/GenBank/DDBJ databases">
        <title>Sequence of Gallionella enrichment culture.</title>
        <authorList>
            <person name="Poehlein A."/>
            <person name="Muehling M."/>
            <person name="Daniel R."/>
        </authorList>
    </citation>
    <scope>NUCLEOTIDE SEQUENCE</scope>
</reference>
<evidence type="ECO:0000256" key="6">
    <source>
        <dbReference type="ARBA" id="ARBA00022982"/>
    </source>
</evidence>
<dbReference type="PANTHER" id="PTHR12219">
    <property type="entry name" value="NADH-UBIQUINONE OXIDOREDUCTASE"/>
    <property type="match status" value="1"/>
</dbReference>
<name>A0A1J5RTA6_9ZZZZ</name>
<evidence type="ECO:0000256" key="4">
    <source>
        <dbReference type="ARBA" id="ARBA00022792"/>
    </source>
</evidence>
<proteinExistence type="predicted"/>
<evidence type="ECO:0008006" key="10">
    <source>
        <dbReference type="Google" id="ProtNLM"/>
    </source>
</evidence>
<sequence>MPKARIYRPAKNIIQGGIDRRGWVVEFAPSDRKSPDALMGWNGSRDTRSQLRLRFDSQESAVAYAQRQGLEYEVIAESPVRRAKPKNYADNFAFNRVG</sequence>
<evidence type="ECO:0000256" key="5">
    <source>
        <dbReference type="ARBA" id="ARBA00022946"/>
    </source>
</evidence>
<keyword evidence="3" id="KW-0679">Respiratory chain</keyword>
<keyword evidence="7" id="KW-0496">Mitochondrion</keyword>
<evidence type="ECO:0000256" key="8">
    <source>
        <dbReference type="ARBA" id="ARBA00023136"/>
    </source>
</evidence>
<dbReference type="AlphaFoldDB" id="A0A1J5RTA6"/>
<evidence type="ECO:0000256" key="3">
    <source>
        <dbReference type="ARBA" id="ARBA00022660"/>
    </source>
</evidence>
<dbReference type="InterPro" id="IPR038532">
    <property type="entry name" value="NDUFS4-like_sf"/>
</dbReference>
<dbReference type="PANTHER" id="PTHR12219:SF8">
    <property type="entry name" value="NADH DEHYDROGENASE [UBIQUINONE] IRON-SULFUR PROTEIN 4, MITOCHONDRIAL"/>
    <property type="match status" value="1"/>
</dbReference>